<evidence type="ECO:0000256" key="2">
    <source>
        <dbReference type="SAM" id="MobiDB-lite"/>
    </source>
</evidence>
<feature type="coiled-coil region" evidence="1">
    <location>
        <begin position="50"/>
        <end position="84"/>
    </location>
</feature>
<organism evidence="3 4">
    <name type="scientific">Brassica napus</name>
    <name type="common">Rape</name>
    <dbReference type="NCBI Taxonomy" id="3708"/>
    <lineage>
        <taxon>Eukaryota</taxon>
        <taxon>Viridiplantae</taxon>
        <taxon>Streptophyta</taxon>
        <taxon>Embryophyta</taxon>
        <taxon>Tracheophyta</taxon>
        <taxon>Spermatophyta</taxon>
        <taxon>Magnoliopsida</taxon>
        <taxon>eudicotyledons</taxon>
        <taxon>Gunneridae</taxon>
        <taxon>Pentapetalae</taxon>
        <taxon>rosids</taxon>
        <taxon>malvids</taxon>
        <taxon>Brassicales</taxon>
        <taxon>Brassicaceae</taxon>
        <taxon>Brassiceae</taxon>
        <taxon>Brassica</taxon>
    </lineage>
</organism>
<proteinExistence type="predicted"/>
<accession>A0ABQ7ZXZ7</accession>
<protein>
    <submittedName>
        <fullName evidence="3">Uncharacterized protein</fullName>
    </submittedName>
</protein>
<dbReference type="EMBL" id="JAGKQM010000014">
    <property type="protein sequence ID" value="KAH0885125.1"/>
    <property type="molecule type" value="Genomic_DNA"/>
</dbReference>
<gene>
    <name evidence="3" type="ORF">HID58_061221</name>
</gene>
<feature type="compositionally biased region" description="Basic and acidic residues" evidence="2">
    <location>
        <begin position="96"/>
        <end position="109"/>
    </location>
</feature>
<dbReference type="Proteomes" id="UP000824890">
    <property type="component" value="Unassembled WGS sequence"/>
</dbReference>
<keyword evidence="1" id="KW-0175">Coiled coil</keyword>
<comment type="caution">
    <text evidence="3">The sequence shown here is derived from an EMBL/GenBank/DDBJ whole genome shotgun (WGS) entry which is preliminary data.</text>
</comment>
<keyword evidence="4" id="KW-1185">Reference proteome</keyword>
<feature type="region of interest" description="Disordered" evidence="2">
    <location>
        <begin position="96"/>
        <end position="116"/>
    </location>
</feature>
<reference evidence="3 4" key="1">
    <citation type="submission" date="2021-05" db="EMBL/GenBank/DDBJ databases">
        <title>Genome Assembly of Synthetic Allotetraploid Brassica napus Reveals Homoeologous Exchanges between Subgenomes.</title>
        <authorList>
            <person name="Davis J.T."/>
        </authorList>
    </citation>
    <scope>NUCLEOTIDE SEQUENCE [LARGE SCALE GENOMIC DNA]</scope>
    <source>
        <strain evidence="4">cv. Da-Ae</strain>
        <tissue evidence="3">Seedling</tissue>
    </source>
</reference>
<name>A0ABQ7ZXZ7_BRANA</name>
<sequence>MKGEMISHHDVYEGVYQSNAEIHVARGKMAAVKKYVLHYLDALKAERVENQELSTYNVALKGKLKQLETEAKAKKERVKELEDSKYGIRACINVDGRVEDPPADQKKTDATTAEEPLDIDQFDSKLVCNSVVDVSGAATTNRAQE</sequence>
<evidence type="ECO:0000313" key="3">
    <source>
        <dbReference type="EMBL" id="KAH0885125.1"/>
    </source>
</evidence>
<evidence type="ECO:0000313" key="4">
    <source>
        <dbReference type="Proteomes" id="UP000824890"/>
    </source>
</evidence>
<evidence type="ECO:0000256" key="1">
    <source>
        <dbReference type="SAM" id="Coils"/>
    </source>
</evidence>